<gene>
    <name evidence="4" type="ordered locus">Cd36_34390</name>
    <name evidence="5" type="ORF">CD36_34390</name>
</gene>
<keyword evidence="1" id="KW-0694">RNA-binding</keyword>
<feature type="domain" description="RRM" evidence="3">
    <location>
        <begin position="8"/>
        <end position="89"/>
    </location>
</feature>
<protein>
    <submittedName>
        <fullName evidence="5">RNA Pol II transcript 3' end formation complex subunit, putative</fullName>
    </submittedName>
</protein>
<dbReference type="Gene3D" id="1.25.40.630">
    <property type="match status" value="1"/>
</dbReference>
<dbReference type="InterPro" id="IPR025742">
    <property type="entry name" value="CSTF2_hinge"/>
</dbReference>
<dbReference type="HOGENOM" id="CLU_758611_0_0_1"/>
<dbReference type="SUPFAM" id="SSF54928">
    <property type="entry name" value="RNA-binding domain, RBD"/>
    <property type="match status" value="1"/>
</dbReference>
<feature type="region of interest" description="Disordered" evidence="2">
    <location>
        <begin position="248"/>
        <end position="298"/>
    </location>
</feature>
<dbReference type="KEGG" id="cdu:CD36_34390"/>
<dbReference type="Proteomes" id="UP000002605">
    <property type="component" value="Chromosome R"/>
</dbReference>
<feature type="compositionally biased region" description="Low complexity" evidence="2">
    <location>
        <begin position="279"/>
        <end position="297"/>
    </location>
</feature>
<dbReference type="OrthoDB" id="272703at2759"/>
<accession>B9WMR3</accession>
<dbReference type="SMART" id="SM00360">
    <property type="entry name" value="RRM"/>
    <property type="match status" value="1"/>
</dbReference>
<reference evidence="5 6" key="1">
    <citation type="journal article" date="2009" name="Genome Res.">
        <title>Comparative genomics of the fungal pathogens Candida dubliniensis and Candida albicans.</title>
        <authorList>
            <person name="Jackson A.P."/>
            <person name="Gamble J.A."/>
            <person name="Yeomans T."/>
            <person name="Moran G.P."/>
            <person name="Saunders D."/>
            <person name="Harris D."/>
            <person name="Aslett M."/>
            <person name="Barrell J.F."/>
            <person name="Butler G."/>
            <person name="Citiulo F."/>
            <person name="Coleman D.C."/>
            <person name="de Groot P.W.J."/>
            <person name="Goodwin T.J."/>
            <person name="Quail M.A."/>
            <person name="McQuillan J."/>
            <person name="Munro C.A."/>
            <person name="Pain A."/>
            <person name="Poulter R.T."/>
            <person name="Rajandream M.A."/>
            <person name="Renauld H."/>
            <person name="Spiering M.J."/>
            <person name="Tivey A."/>
            <person name="Gow N.A.R."/>
            <person name="Barrell B."/>
            <person name="Sullivan D.J."/>
            <person name="Berriman M."/>
        </authorList>
    </citation>
    <scope>NUCLEOTIDE SEQUENCE [LARGE SCALE GENOMIC DNA]</scope>
    <source>
        <strain evidence="6">CD36 / ATCC MYA-646 / CBS 7987 / NCPF 3949 / NRRL Y-17841</strain>
    </source>
</reference>
<dbReference type="VEuPathDB" id="FungiDB:CD36_34390"/>
<organism evidence="5 6">
    <name type="scientific">Candida dubliniensis (strain CD36 / ATCC MYA-646 / CBS 7987 / NCPF 3949 / NRRL Y-17841)</name>
    <name type="common">Yeast</name>
    <dbReference type="NCBI Taxonomy" id="573826"/>
    <lineage>
        <taxon>Eukaryota</taxon>
        <taxon>Fungi</taxon>
        <taxon>Dikarya</taxon>
        <taxon>Ascomycota</taxon>
        <taxon>Saccharomycotina</taxon>
        <taxon>Pichiomycetes</taxon>
        <taxon>Debaryomycetaceae</taxon>
        <taxon>Candida/Lodderomyces clade</taxon>
        <taxon>Candida</taxon>
    </lineage>
</organism>
<sequence length="357" mass="39401">MPPSLNSNILYIGNLPFDWDERTVESVVFGSGNIVDVRLGFDRVGKNKGFCFVEYKTVQDAQKALPLLQQVVIYQNGRNKKLRVELSKEGYKAQTINPDSRPIKQLNRSKLPVNVKLPNEMIANSPHVMQAPVLPSNGLRGGSMQPPPLAPPMAGGPNQQVPSKLLQASKFLPPASNFRLETTDNINVSLSKIPPPSLIELISQMKALSQRDPTTLRDFFQNQPEVALCTAQALLLMGFIDSDVIEESSRSASSTPQLQTLQPGNQSTSYMGGQTGGYNNSFNRNNGQNFQQQQQQQIIPGSKWPHLPLQIQQKLVNMPPDQAHLAAQILSLSPESLSGLSPQERQTVDKIRAQYLS</sequence>
<feature type="compositionally biased region" description="Polar residues" evidence="2">
    <location>
        <begin position="250"/>
        <end position="272"/>
    </location>
</feature>
<evidence type="ECO:0000313" key="6">
    <source>
        <dbReference type="Proteomes" id="UP000002605"/>
    </source>
</evidence>
<keyword evidence="6" id="KW-1185">Reference proteome</keyword>
<evidence type="ECO:0000313" key="5">
    <source>
        <dbReference type="EMBL" id="CAX40379.1"/>
    </source>
</evidence>
<dbReference type="InterPro" id="IPR038192">
    <property type="entry name" value="CSTF_C_sf"/>
</dbReference>
<dbReference type="Gene3D" id="3.30.70.330">
    <property type="match status" value="1"/>
</dbReference>
<dbReference type="PROSITE" id="PS50102">
    <property type="entry name" value="RRM"/>
    <property type="match status" value="1"/>
</dbReference>
<dbReference type="Pfam" id="PF00076">
    <property type="entry name" value="RRM_1"/>
    <property type="match status" value="1"/>
</dbReference>
<evidence type="ECO:0000256" key="2">
    <source>
        <dbReference type="SAM" id="MobiDB-lite"/>
    </source>
</evidence>
<dbReference type="RefSeq" id="XP_002422372.1">
    <property type="nucleotide sequence ID" value="XM_002422327.1"/>
</dbReference>
<evidence type="ECO:0000259" key="3">
    <source>
        <dbReference type="PROSITE" id="PS50102"/>
    </source>
</evidence>
<dbReference type="GO" id="GO:0005847">
    <property type="term" value="C:mRNA cleavage and polyadenylation specificity factor complex"/>
    <property type="evidence" value="ECO:0007669"/>
    <property type="project" value="TreeGrafter"/>
</dbReference>
<dbReference type="CGD" id="CAL0000159021">
    <property type="gene designation" value="Cd36_34390"/>
</dbReference>
<evidence type="ECO:0000313" key="4">
    <source>
        <dbReference type="CGD" id="CAL0000159021"/>
    </source>
</evidence>
<proteinExistence type="predicted"/>
<dbReference type="Gene3D" id="1.10.20.70">
    <property type="entry name" value="Transcription termination and cleavage factor, C-terminal domain"/>
    <property type="match status" value="1"/>
</dbReference>
<dbReference type="GeneID" id="8049919"/>
<name>B9WMR3_CANDC</name>
<dbReference type="InterPro" id="IPR012677">
    <property type="entry name" value="Nucleotide-bd_a/b_plait_sf"/>
</dbReference>
<dbReference type="InterPro" id="IPR000504">
    <property type="entry name" value="RRM_dom"/>
</dbReference>
<dbReference type="AlphaFoldDB" id="B9WMR3"/>
<dbReference type="Pfam" id="PF14327">
    <property type="entry name" value="CSTF2_hinge"/>
    <property type="match status" value="1"/>
</dbReference>
<dbReference type="eggNOG" id="KOG0108">
    <property type="taxonomic scope" value="Eukaryota"/>
</dbReference>
<dbReference type="GO" id="GO:0003729">
    <property type="term" value="F:mRNA binding"/>
    <property type="evidence" value="ECO:0007669"/>
    <property type="project" value="TreeGrafter"/>
</dbReference>
<dbReference type="InterPro" id="IPR035979">
    <property type="entry name" value="RBD_domain_sf"/>
</dbReference>
<dbReference type="PANTHER" id="PTHR45735:SF2">
    <property type="entry name" value="CLEAVAGE STIMULATION FACTOR SUBUNIT 2"/>
    <property type="match status" value="1"/>
</dbReference>
<dbReference type="EMBL" id="FM992695">
    <property type="protein sequence ID" value="CAX40379.1"/>
    <property type="molecule type" value="Genomic_DNA"/>
</dbReference>
<dbReference type="PANTHER" id="PTHR45735">
    <property type="entry name" value="CLEAVAGE STIMULATION FACTOR SUBUNIT 2"/>
    <property type="match status" value="1"/>
</dbReference>
<dbReference type="CDD" id="cd00590">
    <property type="entry name" value="RRM_SF"/>
    <property type="match status" value="1"/>
</dbReference>
<evidence type="ECO:0000256" key="1">
    <source>
        <dbReference type="PROSITE-ProRule" id="PRU00176"/>
    </source>
</evidence>